<dbReference type="EMBL" id="NBTY01000042">
    <property type="protein sequence ID" value="OTP78519.1"/>
    <property type="molecule type" value="Genomic_DNA"/>
</dbReference>
<dbReference type="Proteomes" id="UP000194546">
    <property type="component" value="Unassembled WGS sequence"/>
</dbReference>
<dbReference type="AlphaFoldDB" id="A0A242N4D6"/>
<proteinExistence type="predicted"/>
<gene>
    <name evidence="1" type="ORF">PAMC26510_07385</name>
</gene>
<sequence length="49" mass="5274">MRFGATLCGLIKPIIPGLITPIRDTRRKIVRAWSAPGASAVENDLTIAL</sequence>
<name>A0A242N4D6_CABSO</name>
<evidence type="ECO:0000313" key="1">
    <source>
        <dbReference type="EMBL" id="OTP78519.1"/>
    </source>
</evidence>
<evidence type="ECO:0000313" key="2">
    <source>
        <dbReference type="Proteomes" id="UP000194546"/>
    </source>
</evidence>
<comment type="caution">
    <text evidence="1">The sequence shown here is derived from an EMBL/GenBank/DDBJ whole genome shotgun (WGS) entry which is preliminary data.</text>
</comment>
<reference evidence="1 2" key="1">
    <citation type="submission" date="2017-03" db="EMBL/GenBank/DDBJ databases">
        <title>Genome analysis of strain PAMC 26510.</title>
        <authorList>
            <person name="Oh H.-M."/>
            <person name="Yang J.-A."/>
        </authorList>
    </citation>
    <scope>NUCLEOTIDE SEQUENCE [LARGE SCALE GENOMIC DNA]</scope>
    <source>
        <strain evidence="1 2">PAMC 26510</strain>
    </source>
</reference>
<accession>A0A242N4D6</accession>
<protein>
    <submittedName>
        <fullName evidence="1">Uncharacterized protein</fullName>
    </submittedName>
</protein>
<organism evidence="1 2">
    <name type="scientific">Caballeronia sordidicola</name>
    <name type="common">Burkholderia sordidicola</name>
    <dbReference type="NCBI Taxonomy" id="196367"/>
    <lineage>
        <taxon>Bacteria</taxon>
        <taxon>Pseudomonadati</taxon>
        <taxon>Pseudomonadota</taxon>
        <taxon>Betaproteobacteria</taxon>
        <taxon>Burkholderiales</taxon>
        <taxon>Burkholderiaceae</taxon>
        <taxon>Caballeronia</taxon>
    </lineage>
</organism>